<evidence type="ECO:0000313" key="2">
    <source>
        <dbReference type="EMBL" id="QJB01650.1"/>
    </source>
</evidence>
<dbReference type="AlphaFoldDB" id="A0A6M3M0J4"/>
<name>A0A6M3M0J4_9ZZZZ</name>
<evidence type="ECO:0000313" key="1">
    <source>
        <dbReference type="EMBL" id="QJA98348.1"/>
    </source>
</evidence>
<dbReference type="EMBL" id="MT143721">
    <property type="protein sequence ID" value="QJB01650.1"/>
    <property type="molecule type" value="Genomic_DNA"/>
</dbReference>
<gene>
    <name evidence="1" type="ORF">MM171A01909_0008</name>
    <name evidence="2" type="ORF">MM171B02223_0009</name>
</gene>
<dbReference type="EMBL" id="MT143573">
    <property type="protein sequence ID" value="QJA98348.1"/>
    <property type="molecule type" value="Genomic_DNA"/>
</dbReference>
<organism evidence="1">
    <name type="scientific">viral metagenome</name>
    <dbReference type="NCBI Taxonomy" id="1070528"/>
    <lineage>
        <taxon>unclassified sequences</taxon>
        <taxon>metagenomes</taxon>
        <taxon>organismal metagenomes</taxon>
    </lineage>
</organism>
<proteinExistence type="predicted"/>
<sequence>MSVMWIPGEKVTEEMMVAARVSLEKVGFDRLLTALGVNYVKATPLTQWGTMDGTIPPSVVLVNDVLYSSPEALAVITLHGAMHLYQQKFPWGGLGIEVMAHTVELVFMLLTGIGGYDMVITMNRLTGYHNSILDDAKVALGLTA</sequence>
<accession>A0A6M3M0J4</accession>
<reference evidence="1" key="1">
    <citation type="submission" date="2020-03" db="EMBL/GenBank/DDBJ databases">
        <title>The deep terrestrial virosphere.</title>
        <authorList>
            <person name="Holmfeldt K."/>
            <person name="Nilsson E."/>
            <person name="Simone D."/>
            <person name="Lopez-Fernandez M."/>
            <person name="Wu X."/>
            <person name="de Brujin I."/>
            <person name="Lundin D."/>
            <person name="Andersson A."/>
            <person name="Bertilsson S."/>
            <person name="Dopson M."/>
        </authorList>
    </citation>
    <scope>NUCLEOTIDE SEQUENCE</scope>
    <source>
        <strain evidence="1">MM171A01909</strain>
        <strain evidence="2">MM171B02223</strain>
    </source>
</reference>
<protein>
    <submittedName>
        <fullName evidence="1">Uncharacterized protein</fullName>
    </submittedName>
</protein>